<dbReference type="InterPro" id="IPR016457">
    <property type="entry name" value="Formylmethanofuran_DH_bsu"/>
</dbReference>
<dbReference type="AlphaFoldDB" id="A0A0D2HNI7"/>
<reference evidence="2 3" key="1">
    <citation type="submission" date="2013-11" db="EMBL/GenBank/DDBJ databases">
        <title>Metagenomic analysis of a methanogenic consortium involved in long chain n-alkane degradation.</title>
        <authorList>
            <person name="Davidova I.A."/>
            <person name="Callaghan A.V."/>
            <person name="Wawrik B."/>
            <person name="Pruitt S."/>
            <person name="Marks C."/>
            <person name="Duncan K.E."/>
            <person name="Suflita J.M."/>
        </authorList>
    </citation>
    <scope>NUCLEOTIDE SEQUENCE [LARGE SCALE GENOMIC DNA]</scope>
    <source>
        <strain evidence="2 3">SPR</strain>
    </source>
</reference>
<dbReference type="GO" id="GO:0018493">
    <property type="term" value="F:formylmethanofuran dehydrogenase activity"/>
    <property type="evidence" value="ECO:0007669"/>
    <property type="project" value="InterPro"/>
</dbReference>
<dbReference type="PANTHER" id="PTHR43105:SF14">
    <property type="entry name" value="FORMATE DEHYDROGENASE H"/>
    <property type="match status" value="1"/>
</dbReference>
<evidence type="ECO:0000256" key="1">
    <source>
        <dbReference type="ARBA" id="ARBA00023002"/>
    </source>
</evidence>
<dbReference type="CDD" id="cd02761">
    <property type="entry name" value="MopB_FmdB-FwdB"/>
    <property type="match status" value="1"/>
</dbReference>
<dbReference type="GO" id="GO:0003954">
    <property type="term" value="F:NADH dehydrogenase activity"/>
    <property type="evidence" value="ECO:0007669"/>
    <property type="project" value="TreeGrafter"/>
</dbReference>
<dbReference type="EMBL" id="AZAC01000034">
    <property type="protein sequence ID" value="KIX12128.1"/>
    <property type="molecule type" value="Genomic_DNA"/>
</dbReference>
<dbReference type="GO" id="GO:0022904">
    <property type="term" value="P:respiratory electron transport chain"/>
    <property type="evidence" value="ECO:0007669"/>
    <property type="project" value="TreeGrafter"/>
</dbReference>
<evidence type="ECO:0000313" key="3">
    <source>
        <dbReference type="Proteomes" id="UP000032233"/>
    </source>
</evidence>
<dbReference type="InParanoid" id="A0A0D2HNI7"/>
<evidence type="ECO:0000313" key="2">
    <source>
        <dbReference type="EMBL" id="KIX12128.1"/>
    </source>
</evidence>
<name>A0A0D2HNI7_9BACT</name>
<accession>A0A0D2HNI7</accession>
<proteinExistence type="predicted"/>
<dbReference type="GO" id="GO:0016020">
    <property type="term" value="C:membrane"/>
    <property type="evidence" value="ECO:0007669"/>
    <property type="project" value="TreeGrafter"/>
</dbReference>
<dbReference type="PIRSF" id="PIRSF005646">
    <property type="entry name" value="FwdB"/>
    <property type="match status" value="1"/>
</dbReference>
<sequence>MNSVTENMTCTFCGCLCDDITVEVADGRVVKAKKACANGAGIFKEYDPSPAPPLVDGKETGYDEAIAKAAEILNQAKSPMIYGLSSMAVEAQKKAVALADKLGAVIDTTSSVCHGPTGMGMMEVGEATCTLGEIRNRADLLVFWGCNPAASHLRHFARFSMTPKAGLNPNGRKDRTIYTVDVRPTPTAQKSDHFIQVAIGHDYEALTTLRALIAGKKITQKEIAGQPLEVWQELAERMKSCRYGVAFMGMGITMSRGRQHNVSELFSLVTELNKYTRFSVLPMRGHGNVAGADQVMTWQCGYPFAVSFAKGIPQFCPGEFTAVDMLSNKHADAAVILASDPAAHFPVAAAEYLSEIPTITLDCEVSLTAKVSKVYFPTACYGVDAPGTCYRMDNVPIRLRAAMEARRPTDEKVLTSLIEAVKSC</sequence>
<dbReference type="Gene3D" id="3.40.228.10">
    <property type="entry name" value="Dimethylsulfoxide Reductase, domain 2"/>
    <property type="match status" value="1"/>
</dbReference>
<keyword evidence="3" id="KW-1185">Reference proteome</keyword>
<dbReference type="InterPro" id="IPR050123">
    <property type="entry name" value="Prok_molybdopt-oxidoreductase"/>
</dbReference>
<gene>
    <name evidence="2" type="ORF">X474_20265</name>
</gene>
<dbReference type="NCBIfam" id="TIGR03129">
    <property type="entry name" value="one_C_dehyd_B"/>
    <property type="match status" value="1"/>
</dbReference>
<organism evidence="2 3">
    <name type="scientific">Dethiosulfatarculus sandiegensis</name>
    <dbReference type="NCBI Taxonomy" id="1429043"/>
    <lineage>
        <taxon>Bacteria</taxon>
        <taxon>Pseudomonadati</taxon>
        <taxon>Thermodesulfobacteriota</taxon>
        <taxon>Desulfarculia</taxon>
        <taxon>Desulfarculales</taxon>
        <taxon>Desulfarculaceae</taxon>
        <taxon>Dethiosulfatarculus</taxon>
    </lineage>
</organism>
<keyword evidence="1" id="KW-0560">Oxidoreductase</keyword>
<protein>
    <submittedName>
        <fullName evidence="2">Tungsten-containing formylmethanofuran dehydrogenase 2 subunit B</fullName>
    </submittedName>
</protein>
<dbReference type="GO" id="GO:0015948">
    <property type="term" value="P:methanogenesis"/>
    <property type="evidence" value="ECO:0007669"/>
    <property type="project" value="InterPro"/>
</dbReference>
<dbReference type="STRING" id="1429043.X474_20265"/>
<comment type="caution">
    <text evidence="2">The sequence shown here is derived from an EMBL/GenBank/DDBJ whole genome shotgun (WGS) entry which is preliminary data.</text>
</comment>
<dbReference type="PANTHER" id="PTHR43105">
    <property type="entry name" value="RESPIRATORY NITRATE REDUCTASE"/>
    <property type="match status" value="1"/>
</dbReference>
<dbReference type="RefSeq" id="WP_044350903.1">
    <property type="nucleotide sequence ID" value="NZ_AZAC01000034.1"/>
</dbReference>
<dbReference type="OrthoDB" id="9803192at2"/>
<dbReference type="Proteomes" id="UP000032233">
    <property type="component" value="Unassembled WGS sequence"/>
</dbReference>
<dbReference type="SUPFAM" id="SSF53706">
    <property type="entry name" value="Formate dehydrogenase/DMSO reductase, domains 1-3"/>
    <property type="match status" value="1"/>
</dbReference>